<feature type="domain" description="Disease resistance R13L4/SHOC-2-like LRR" evidence="2">
    <location>
        <begin position="5"/>
        <end position="404"/>
    </location>
</feature>
<sequence length="419" mass="47341">MSMEKVRSLIARKCIICWLPPQIPVLRVLHIENCYVDEGCAKCTSIMEDLGSSLHLRYLKLSGISELPKKVGNLKFLQTLDLSETYIKELPEVGLPTQLVCLRTGSSKVVVRPGLISRLTSLQELWMRPDADSTLHFLKELGLLRDLRDLRTIIDVGDESIERDWWPLQNIYVVRDESIEKALLESLGNLRNIQYLSIKVTSLYRVWLGDAGLSTYRHLRYLLLDGLVFSGLPVSIKTSLGPNLSWLSLELTAMKEQDMETLGRLPELCFLELTSQDAELVCIKIPTGGVIYFRKLRIMKIIGGPFIWFEPHGCESNRNTSVAPTIMPSLESLAFAVDMVSLQDATTRICFHKLLTGFENLGTNSLERVTVKLQWRRAASRSEAEEVEDALGHAAAVHVRRPALETKGPYVGVRRREIL</sequence>
<dbReference type="Gramene" id="TVU38615">
    <property type="protein sequence ID" value="TVU38615"/>
    <property type="gene ID" value="EJB05_11999"/>
</dbReference>
<organism evidence="3 4">
    <name type="scientific">Eragrostis curvula</name>
    <name type="common">weeping love grass</name>
    <dbReference type="NCBI Taxonomy" id="38414"/>
    <lineage>
        <taxon>Eukaryota</taxon>
        <taxon>Viridiplantae</taxon>
        <taxon>Streptophyta</taxon>
        <taxon>Embryophyta</taxon>
        <taxon>Tracheophyta</taxon>
        <taxon>Spermatophyta</taxon>
        <taxon>Magnoliopsida</taxon>
        <taxon>Liliopsida</taxon>
        <taxon>Poales</taxon>
        <taxon>Poaceae</taxon>
        <taxon>PACMAD clade</taxon>
        <taxon>Chloridoideae</taxon>
        <taxon>Eragrostideae</taxon>
        <taxon>Eragrostidinae</taxon>
        <taxon>Eragrostis</taxon>
    </lineage>
</organism>
<feature type="non-terminal residue" evidence="3">
    <location>
        <position position="1"/>
    </location>
</feature>
<proteinExistence type="predicted"/>
<keyword evidence="4" id="KW-1185">Reference proteome</keyword>
<dbReference type="AlphaFoldDB" id="A0A5J9VSX5"/>
<dbReference type="OrthoDB" id="266138at2759"/>
<dbReference type="SUPFAM" id="SSF52058">
    <property type="entry name" value="L domain-like"/>
    <property type="match status" value="1"/>
</dbReference>
<keyword evidence="1" id="KW-0677">Repeat</keyword>
<dbReference type="Proteomes" id="UP000324897">
    <property type="component" value="Chromosome 4"/>
</dbReference>
<reference evidence="3 4" key="1">
    <citation type="journal article" date="2019" name="Sci. Rep.">
        <title>A high-quality genome of Eragrostis curvula grass provides insights into Poaceae evolution and supports new strategies to enhance forage quality.</title>
        <authorList>
            <person name="Carballo J."/>
            <person name="Santos B.A.C.M."/>
            <person name="Zappacosta D."/>
            <person name="Garbus I."/>
            <person name="Selva J.P."/>
            <person name="Gallo C.A."/>
            <person name="Diaz A."/>
            <person name="Albertini E."/>
            <person name="Caccamo M."/>
            <person name="Echenique V."/>
        </authorList>
    </citation>
    <scope>NUCLEOTIDE SEQUENCE [LARGE SCALE GENOMIC DNA]</scope>
    <source>
        <strain evidence="4">cv. Victoria</strain>
        <tissue evidence="3">Leaf</tissue>
    </source>
</reference>
<comment type="caution">
    <text evidence="3">The sequence shown here is derived from an EMBL/GenBank/DDBJ whole genome shotgun (WGS) entry which is preliminary data.</text>
</comment>
<dbReference type="InterPro" id="IPR055414">
    <property type="entry name" value="LRR_R13L4/SHOC2-like"/>
</dbReference>
<evidence type="ECO:0000313" key="4">
    <source>
        <dbReference type="Proteomes" id="UP000324897"/>
    </source>
</evidence>
<name>A0A5J9VSX5_9POAL</name>
<dbReference type="Gene3D" id="3.80.10.10">
    <property type="entry name" value="Ribonuclease Inhibitor"/>
    <property type="match status" value="2"/>
</dbReference>
<evidence type="ECO:0000313" key="3">
    <source>
        <dbReference type="EMBL" id="TVU38615.1"/>
    </source>
</evidence>
<accession>A0A5J9VSX5</accession>
<dbReference type="Pfam" id="PF23598">
    <property type="entry name" value="LRR_14"/>
    <property type="match status" value="1"/>
</dbReference>
<dbReference type="EMBL" id="RWGY01000007">
    <property type="protein sequence ID" value="TVU38615.1"/>
    <property type="molecule type" value="Genomic_DNA"/>
</dbReference>
<evidence type="ECO:0000259" key="2">
    <source>
        <dbReference type="Pfam" id="PF23598"/>
    </source>
</evidence>
<dbReference type="PANTHER" id="PTHR47186">
    <property type="entry name" value="LEUCINE-RICH REPEAT-CONTAINING PROTEIN 57"/>
    <property type="match status" value="1"/>
</dbReference>
<dbReference type="PANTHER" id="PTHR47186:SF22">
    <property type="entry name" value="OS11G0589401 PROTEIN"/>
    <property type="match status" value="1"/>
</dbReference>
<evidence type="ECO:0000256" key="1">
    <source>
        <dbReference type="ARBA" id="ARBA00022737"/>
    </source>
</evidence>
<protein>
    <recommendedName>
        <fullName evidence="2">Disease resistance R13L4/SHOC-2-like LRR domain-containing protein</fullName>
    </recommendedName>
</protein>
<dbReference type="InterPro" id="IPR032675">
    <property type="entry name" value="LRR_dom_sf"/>
</dbReference>
<gene>
    <name evidence="3" type="ORF">EJB05_11999</name>
</gene>